<feature type="compositionally biased region" description="Basic and acidic residues" evidence="1">
    <location>
        <begin position="379"/>
        <end position="400"/>
    </location>
</feature>
<accession>A0A1J7K1A3</accession>
<feature type="region of interest" description="Disordered" evidence="1">
    <location>
        <begin position="333"/>
        <end position="935"/>
    </location>
</feature>
<feature type="compositionally biased region" description="Low complexity" evidence="1">
    <location>
        <begin position="435"/>
        <end position="458"/>
    </location>
</feature>
<name>A0A1J7K1A3_9PEZI</name>
<feature type="compositionally biased region" description="Polar residues" evidence="1">
    <location>
        <begin position="225"/>
        <end position="245"/>
    </location>
</feature>
<evidence type="ECO:0000256" key="1">
    <source>
        <dbReference type="SAM" id="MobiDB-lite"/>
    </source>
</evidence>
<feature type="compositionally biased region" description="Basic and acidic residues" evidence="1">
    <location>
        <begin position="273"/>
        <end position="288"/>
    </location>
</feature>
<dbReference type="STRING" id="1408157.A0A1J7K1A3"/>
<feature type="compositionally biased region" description="Polar residues" evidence="1">
    <location>
        <begin position="525"/>
        <end position="554"/>
    </location>
</feature>
<feature type="compositionally biased region" description="Low complexity" evidence="1">
    <location>
        <begin position="703"/>
        <end position="745"/>
    </location>
</feature>
<dbReference type="Proteomes" id="UP000182658">
    <property type="component" value="Unassembled WGS sequence"/>
</dbReference>
<dbReference type="OrthoDB" id="5415512at2759"/>
<feature type="compositionally biased region" description="Basic residues" evidence="1">
    <location>
        <begin position="14"/>
        <end position="28"/>
    </location>
</feature>
<dbReference type="InParanoid" id="A0A1J7K1A3"/>
<protein>
    <submittedName>
        <fullName evidence="2">Uncharacterized protein</fullName>
    </submittedName>
</protein>
<gene>
    <name evidence="2" type="ORF">CONLIGDRAFT_60905</name>
</gene>
<proteinExistence type="predicted"/>
<feature type="compositionally biased region" description="Low complexity" evidence="1">
    <location>
        <begin position="640"/>
        <end position="654"/>
    </location>
</feature>
<feature type="compositionally biased region" description="Low complexity" evidence="1">
    <location>
        <begin position="357"/>
        <end position="366"/>
    </location>
</feature>
<feature type="compositionally biased region" description="Low complexity" evidence="1">
    <location>
        <begin position="889"/>
        <end position="901"/>
    </location>
</feature>
<feature type="compositionally biased region" description="Basic and acidic residues" evidence="1">
    <location>
        <begin position="778"/>
        <end position="802"/>
    </location>
</feature>
<feature type="region of interest" description="Disordered" evidence="1">
    <location>
        <begin position="1"/>
        <end position="40"/>
    </location>
</feature>
<feature type="compositionally biased region" description="Low complexity" evidence="1">
    <location>
        <begin position="593"/>
        <end position="608"/>
    </location>
</feature>
<reference evidence="2 3" key="1">
    <citation type="submission" date="2016-10" db="EMBL/GenBank/DDBJ databases">
        <title>Draft genome sequence of Coniochaeta ligniaria NRRL30616, a lignocellulolytic fungus for bioabatement of inhibitors in plant biomass hydrolysates.</title>
        <authorList>
            <consortium name="DOE Joint Genome Institute"/>
            <person name="Jimenez D.J."/>
            <person name="Hector R.E."/>
            <person name="Riley R."/>
            <person name="Sun H."/>
            <person name="Grigoriev I.V."/>
            <person name="Van Elsas J.D."/>
            <person name="Nichols N.N."/>
        </authorList>
    </citation>
    <scope>NUCLEOTIDE SEQUENCE [LARGE SCALE GENOMIC DNA]</scope>
    <source>
        <strain evidence="2 3">NRRL 30616</strain>
    </source>
</reference>
<feature type="compositionally biased region" description="Polar residues" evidence="1">
    <location>
        <begin position="663"/>
        <end position="681"/>
    </location>
</feature>
<feature type="compositionally biased region" description="Polar residues" evidence="1">
    <location>
        <begin position="750"/>
        <end position="766"/>
    </location>
</feature>
<feature type="compositionally biased region" description="Pro residues" evidence="1">
    <location>
        <begin position="251"/>
        <end position="261"/>
    </location>
</feature>
<feature type="compositionally biased region" description="Polar residues" evidence="1">
    <location>
        <begin position="823"/>
        <end position="843"/>
    </location>
</feature>
<feature type="region of interest" description="Disordered" evidence="1">
    <location>
        <begin position="1012"/>
        <end position="1037"/>
    </location>
</feature>
<feature type="compositionally biased region" description="Pro residues" evidence="1">
    <location>
        <begin position="465"/>
        <end position="478"/>
    </location>
</feature>
<dbReference type="EMBL" id="KV875093">
    <property type="protein sequence ID" value="OIW35484.1"/>
    <property type="molecule type" value="Genomic_DNA"/>
</dbReference>
<feature type="compositionally biased region" description="Polar residues" evidence="1">
    <location>
        <begin position="689"/>
        <end position="702"/>
    </location>
</feature>
<sequence length="1037" mass="114000">MKRLFKSWAGRKSPSPRKTRPSRRRHTSRRVDYLPDGTLQPVYSAMQTAAPYTTQTTAGEQDHDDVGVSNDKLVDSQHFCFKCGKARSKRYHMDNPVKPGSTPPASCCSKCRKNTSSEPSLKYLQHFCVDCGRVRSRFYHKEHPVRAGHKPRPSYCHQCRTRREEETRGEGDWEDIDAVESSSRFVATQDGLIVPSDSTEDEFDHFSGRSSYRRAPNESAKLSVPATSSRKVSRESVQSARSFQPSVEEAPPTPPSTPSPIIPIQQPAAQKNSLEKKVAFEVSEKEAPDSSAQTTAPGTGTASDGALVVSPKREDCNHVHVVCIHPPCYHHGHGDHCQSSQNALAKAHSSRGRRSDSNTTTTTSSKQSRRVAFATPEVSSRHEADADYDRTAVPENHEDPFDFGLDTGPSRGNYHARGFNPDGRRRRSPTPGPTPRDFGSSSGRSSSEYGSSSSGYGHSRMDAHSPPPPEYSGPPPKVLTPDEIRALWDQGPQLEHPRRRQAQEAERRNNGPPPSRDFSSHNREGSATNQRSFSEGNYPSGFDNRSQQSSSSGYGNPGAPDYRASDNRRASDGRYRNDENIDPKTRYNSSGTSRPSQSRGRDGSSQQSANMYNTNRSNEYSNTRQNESRGPRPSENPNMYNNQRSASNASSNYRPSESRGQRSENNPNMYNNQTASSNSRASESRGQRSENNPNMYNNQTNASSNHRPSQSRTSSSQSETNSNMYNNNNQPNNHHNPRPSSSSQSDRPHYQNNASQRDSSRHSSTTAPPPAQEPPFTARERMWTDGPEQARKLREAMERLERAAAASSTKTAKSPPTPDIGASDSSSPAFDTDPSPNVSTPDFGSTMPDFGSSNRASTPDARNFSSATFGSDKRDFASSTFGSDKREFSSSTRRNFSSSTTGRRDFSPNVPQDFVPPRPSAHFHPRRTASASTWEHPCGPFCNDFCPDRADHVAREIVEVDSEEEKEILAGGKGGKGSTSRKSSSETIRKVSTGTGALALVRRRPRRSAFVAVAEGGAPSPGGDGGSDYYTASESSR</sequence>
<feature type="compositionally biased region" description="Basic and acidic residues" evidence="1">
    <location>
        <begin position="563"/>
        <end position="585"/>
    </location>
</feature>
<feature type="compositionally biased region" description="Polar residues" evidence="1">
    <location>
        <begin position="290"/>
        <end position="302"/>
    </location>
</feature>
<evidence type="ECO:0000313" key="2">
    <source>
        <dbReference type="EMBL" id="OIW35484.1"/>
    </source>
</evidence>
<dbReference type="AlphaFoldDB" id="A0A1J7K1A3"/>
<feature type="compositionally biased region" description="Low complexity" evidence="1">
    <location>
        <begin position="803"/>
        <end position="814"/>
    </location>
</feature>
<feature type="compositionally biased region" description="Polar residues" evidence="1">
    <location>
        <begin position="609"/>
        <end position="625"/>
    </location>
</feature>
<feature type="region of interest" description="Disordered" evidence="1">
    <location>
        <begin position="963"/>
        <end position="1000"/>
    </location>
</feature>
<feature type="region of interest" description="Disordered" evidence="1">
    <location>
        <begin position="189"/>
        <end position="306"/>
    </location>
</feature>
<evidence type="ECO:0000313" key="3">
    <source>
        <dbReference type="Proteomes" id="UP000182658"/>
    </source>
</evidence>
<keyword evidence="3" id="KW-1185">Reference proteome</keyword>
<organism evidence="2 3">
    <name type="scientific">Coniochaeta ligniaria NRRL 30616</name>
    <dbReference type="NCBI Taxonomy" id="1408157"/>
    <lineage>
        <taxon>Eukaryota</taxon>
        <taxon>Fungi</taxon>
        <taxon>Dikarya</taxon>
        <taxon>Ascomycota</taxon>
        <taxon>Pezizomycotina</taxon>
        <taxon>Sordariomycetes</taxon>
        <taxon>Sordariomycetidae</taxon>
        <taxon>Coniochaetales</taxon>
        <taxon>Coniochaetaceae</taxon>
        <taxon>Coniochaeta</taxon>
    </lineage>
</organism>